<organism evidence="1 2">
    <name type="scientific">Leptidea sinapis</name>
    <dbReference type="NCBI Taxonomy" id="189913"/>
    <lineage>
        <taxon>Eukaryota</taxon>
        <taxon>Metazoa</taxon>
        <taxon>Ecdysozoa</taxon>
        <taxon>Arthropoda</taxon>
        <taxon>Hexapoda</taxon>
        <taxon>Insecta</taxon>
        <taxon>Pterygota</taxon>
        <taxon>Neoptera</taxon>
        <taxon>Endopterygota</taxon>
        <taxon>Lepidoptera</taxon>
        <taxon>Glossata</taxon>
        <taxon>Ditrysia</taxon>
        <taxon>Papilionoidea</taxon>
        <taxon>Pieridae</taxon>
        <taxon>Dismorphiinae</taxon>
        <taxon>Leptidea</taxon>
    </lineage>
</organism>
<keyword evidence="2" id="KW-1185">Reference proteome</keyword>
<sequence length="221" mass="24064">MKVLKRNVLIPGLTNEDTASQDSSSATSSHPNINQEVLANTSNDQQAPLTVTTTATGNTARAKKRTKEIFQDFSDLKKLNDGINSESETVFDVFGRSVALQLKNLSAENALIAQSRIQNILTEFGIKELRQRTTSSFSNHSYQTPSSVYSDTTNDYYQFDETYVDSPPQLPTPAPSTSQTIFAATSTPVPNVNATPDSISTNDIEAAAMFAAMETDGRQQV</sequence>
<dbReference type="AlphaFoldDB" id="A0A5E4R437"/>
<evidence type="ECO:0000313" key="1">
    <source>
        <dbReference type="EMBL" id="VVD05126.1"/>
    </source>
</evidence>
<accession>A0A5E4R437</accession>
<gene>
    <name evidence="1" type="ORF">LSINAPIS_LOCUS14730</name>
</gene>
<evidence type="ECO:0008006" key="3">
    <source>
        <dbReference type="Google" id="ProtNLM"/>
    </source>
</evidence>
<proteinExistence type="predicted"/>
<name>A0A5E4R437_9NEOP</name>
<protein>
    <recommendedName>
        <fullName evidence="3">BESS domain-containing protein</fullName>
    </recommendedName>
</protein>
<dbReference type="EMBL" id="FZQP02006935">
    <property type="protein sequence ID" value="VVD05126.1"/>
    <property type="molecule type" value="Genomic_DNA"/>
</dbReference>
<dbReference type="Proteomes" id="UP000324832">
    <property type="component" value="Unassembled WGS sequence"/>
</dbReference>
<reference evidence="1 2" key="1">
    <citation type="submission" date="2017-07" db="EMBL/GenBank/DDBJ databases">
        <authorList>
            <person name="Talla V."/>
            <person name="Backstrom N."/>
        </authorList>
    </citation>
    <scope>NUCLEOTIDE SEQUENCE [LARGE SCALE GENOMIC DNA]</scope>
</reference>
<evidence type="ECO:0000313" key="2">
    <source>
        <dbReference type="Proteomes" id="UP000324832"/>
    </source>
</evidence>